<dbReference type="Pfam" id="PF00149">
    <property type="entry name" value="Metallophos"/>
    <property type="match status" value="1"/>
</dbReference>
<dbReference type="PIRSF" id="PIRSF033091">
    <property type="entry name" value="Pesterase_YhaO"/>
    <property type="match status" value="1"/>
</dbReference>
<dbReference type="InterPro" id="IPR014576">
    <property type="entry name" value="Pesterase_YhaO"/>
</dbReference>
<dbReference type="AlphaFoldDB" id="A0A1T4QZ17"/>
<dbReference type="OrthoDB" id="9773856at2"/>
<dbReference type="PANTHER" id="PTHR30337">
    <property type="entry name" value="COMPONENT OF ATP-DEPENDENT DSDNA EXONUCLEASE"/>
    <property type="match status" value="1"/>
</dbReference>
<gene>
    <name evidence="3" type="ORF">SAMN02745116_02368</name>
</gene>
<evidence type="ECO:0000313" key="4">
    <source>
        <dbReference type="Proteomes" id="UP000190328"/>
    </source>
</evidence>
<dbReference type="InterPro" id="IPR004843">
    <property type="entry name" value="Calcineurin-like_PHP"/>
</dbReference>
<protein>
    <submittedName>
        <fullName evidence="3">DNA repair exonuclease SbcCD nuclease subunit</fullName>
    </submittedName>
</protein>
<dbReference type="RefSeq" id="WP_078808266.1">
    <property type="nucleotide sequence ID" value="NZ_FUXI01000035.1"/>
</dbReference>
<dbReference type="PANTHER" id="PTHR30337:SF7">
    <property type="entry name" value="PHOSPHOESTERASE"/>
    <property type="match status" value="1"/>
</dbReference>
<dbReference type="InterPro" id="IPR041796">
    <property type="entry name" value="Mre11_N"/>
</dbReference>
<evidence type="ECO:0000256" key="1">
    <source>
        <dbReference type="ARBA" id="ARBA00022801"/>
    </source>
</evidence>
<keyword evidence="3" id="KW-0269">Exonuclease</keyword>
<accession>A0A1T4QZ17</accession>
<dbReference type="STRING" id="263852.SAMN02745116_02368"/>
<dbReference type="InterPro" id="IPR029052">
    <property type="entry name" value="Metallo-depent_PP-like"/>
</dbReference>
<proteinExistence type="predicted"/>
<dbReference type="InterPro" id="IPR050535">
    <property type="entry name" value="DNA_Repair-Maintenance_Comp"/>
</dbReference>
<dbReference type="GO" id="GO:0004527">
    <property type="term" value="F:exonuclease activity"/>
    <property type="evidence" value="ECO:0007669"/>
    <property type="project" value="UniProtKB-KW"/>
</dbReference>
<keyword evidence="4" id="KW-1185">Reference proteome</keyword>
<evidence type="ECO:0000313" key="3">
    <source>
        <dbReference type="EMBL" id="SKA08588.1"/>
    </source>
</evidence>
<organism evidence="3 4">
    <name type="scientific">Pilibacter termitis</name>
    <dbReference type="NCBI Taxonomy" id="263852"/>
    <lineage>
        <taxon>Bacteria</taxon>
        <taxon>Bacillati</taxon>
        <taxon>Bacillota</taxon>
        <taxon>Bacilli</taxon>
        <taxon>Lactobacillales</taxon>
        <taxon>Enterococcaceae</taxon>
        <taxon>Pilibacter</taxon>
    </lineage>
</organism>
<name>A0A1T4QZ17_9ENTE</name>
<keyword evidence="3" id="KW-0540">Nuclease</keyword>
<dbReference type="Proteomes" id="UP000190328">
    <property type="component" value="Unassembled WGS sequence"/>
</dbReference>
<dbReference type="EMBL" id="FUXI01000035">
    <property type="protein sequence ID" value="SKA08588.1"/>
    <property type="molecule type" value="Genomic_DNA"/>
</dbReference>
<evidence type="ECO:0000259" key="2">
    <source>
        <dbReference type="Pfam" id="PF00149"/>
    </source>
</evidence>
<dbReference type="Gene3D" id="3.60.21.10">
    <property type="match status" value="1"/>
</dbReference>
<reference evidence="3 4" key="1">
    <citation type="submission" date="2017-02" db="EMBL/GenBank/DDBJ databases">
        <authorList>
            <person name="Peterson S.W."/>
        </authorList>
    </citation>
    <scope>NUCLEOTIDE SEQUENCE [LARGE SCALE GENOMIC DNA]</scope>
    <source>
        <strain evidence="3 4">ATCC BAA-1030</strain>
    </source>
</reference>
<dbReference type="CDD" id="cd00840">
    <property type="entry name" value="MPP_Mre11_N"/>
    <property type="match status" value="1"/>
</dbReference>
<feature type="domain" description="Calcineurin-like phosphoesterase" evidence="2">
    <location>
        <begin position="3"/>
        <end position="194"/>
    </location>
</feature>
<sequence>MATFLHIADLHLDREFSAPEEVLNHLQNANFLVLERIVDEAIAREVDVVIFVGDTFHHARSSVHTQAVFFKELSRLHENEIPVVLTFGNHDYYEENKFWYAFDENTHVIKSEEVETIRIETRKGERIALSGFSYTSPFIEESKVGEFPVRDFDASLHIGIYHGEKGNSGGYAPFSITEMKQKNYDYWALGHIHQSEVLSLDPLIVYSGTPQGHNKKESGNTSIVFGEQREGRVFIEEIEVCVLRYQSLSVDLAEVESILEARGKIENELKKENTVFSLTLKNTSHLGEEWKRSVETGEITQYLKANYWLNQLTIKDVTHKQIPLKIKEDEFLAMLSESDIHYAMKDILPQLPNELLKEVNEEFEAEISEELRDEMTDLFLFDKEL</sequence>
<dbReference type="SUPFAM" id="SSF56300">
    <property type="entry name" value="Metallo-dependent phosphatases"/>
    <property type="match status" value="1"/>
</dbReference>
<keyword evidence="1" id="KW-0378">Hydrolase</keyword>